<evidence type="ECO:0000313" key="2">
    <source>
        <dbReference type="Proteomes" id="UP000276133"/>
    </source>
</evidence>
<gene>
    <name evidence="1" type="ORF">BpHYR1_020278</name>
</gene>
<dbReference type="EMBL" id="REGN01002371">
    <property type="protein sequence ID" value="RNA28543.1"/>
    <property type="molecule type" value="Genomic_DNA"/>
</dbReference>
<reference evidence="1 2" key="1">
    <citation type="journal article" date="2018" name="Sci. Rep.">
        <title>Genomic signatures of local adaptation to the degree of environmental predictability in rotifers.</title>
        <authorList>
            <person name="Franch-Gras L."/>
            <person name="Hahn C."/>
            <person name="Garcia-Roger E.M."/>
            <person name="Carmona M.J."/>
            <person name="Serra M."/>
            <person name="Gomez A."/>
        </authorList>
    </citation>
    <scope>NUCLEOTIDE SEQUENCE [LARGE SCALE GENOMIC DNA]</scope>
    <source>
        <strain evidence="1">HYR1</strain>
    </source>
</reference>
<dbReference type="AlphaFoldDB" id="A0A3M7RY84"/>
<dbReference type="Proteomes" id="UP000276133">
    <property type="component" value="Unassembled WGS sequence"/>
</dbReference>
<proteinExistence type="predicted"/>
<organism evidence="1 2">
    <name type="scientific">Brachionus plicatilis</name>
    <name type="common">Marine rotifer</name>
    <name type="synonym">Brachionus muelleri</name>
    <dbReference type="NCBI Taxonomy" id="10195"/>
    <lineage>
        <taxon>Eukaryota</taxon>
        <taxon>Metazoa</taxon>
        <taxon>Spiralia</taxon>
        <taxon>Gnathifera</taxon>
        <taxon>Rotifera</taxon>
        <taxon>Eurotatoria</taxon>
        <taxon>Monogononta</taxon>
        <taxon>Pseudotrocha</taxon>
        <taxon>Ploima</taxon>
        <taxon>Brachionidae</taxon>
        <taxon>Brachionus</taxon>
    </lineage>
</organism>
<protein>
    <submittedName>
        <fullName evidence="1">Uncharacterized protein</fullName>
    </submittedName>
</protein>
<comment type="caution">
    <text evidence="1">The sequence shown here is derived from an EMBL/GenBank/DDBJ whole genome shotgun (WGS) entry which is preliminary data.</text>
</comment>
<evidence type="ECO:0000313" key="1">
    <source>
        <dbReference type="EMBL" id="RNA28543.1"/>
    </source>
</evidence>
<accession>A0A3M7RY84</accession>
<name>A0A3M7RY84_BRAPC</name>
<sequence>MVCIFQKIAELRIAIFVPKFHIASLNIKSKPKMNITFVVRKAGIRKQKYNLKLMILNFFVLLCCEKNICIGQIEKK</sequence>
<keyword evidence="2" id="KW-1185">Reference proteome</keyword>